<gene>
    <name evidence="1" type="ORF">EOD42_14180</name>
</gene>
<protein>
    <submittedName>
        <fullName evidence="1">Uncharacterized protein</fullName>
    </submittedName>
</protein>
<comment type="caution">
    <text evidence="1">The sequence shown here is derived from an EMBL/GenBank/DDBJ whole genome shotgun (WGS) entry which is preliminary data.</text>
</comment>
<proteinExistence type="predicted"/>
<dbReference type="Proteomes" id="UP000282957">
    <property type="component" value="Unassembled WGS sequence"/>
</dbReference>
<keyword evidence="2" id="KW-1185">Reference proteome</keyword>
<accession>A0A437MF59</accession>
<evidence type="ECO:0000313" key="1">
    <source>
        <dbReference type="EMBL" id="RVT96256.1"/>
    </source>
</evidence>
<reference evidence="1 2" key="1">
    <citation type="submission" date="2019-01" db="EMBL/GenBank/DDBJ databases">
        <authorList>
            <person name="Chen W.-M."/>
        </authorList>
    </citation>
    <scope>NUCLEOTIDE SEQUENCE [LARGE SCALE GENOMIC DNA]</scope>
    <source>
        <strain evidence="1 2">CCP-6</strain>
    </source>
</reference>
<evidence type="ECO:0000313" key="2">
    <source>
        <dbReference type="Proteomes" id="UP000282957"/>
    </source>
</evidence>
<name>A0A437MF59_9PROT</name>
<dbReference type="AlphaFoldDB" id="A0A437MF59"/>
<organism evidence="1 2">
    <name type="scientific">Rhodovarius crocodyli</name>
    <dbReference type="NCBI Taxonomy" id="1979269"/>
    <lineage>
        <taxon>Bacteria</taxon>
        <taxon>Pseudomonadati</taxon>
        <taxon>Pseudomonadota</taxon>
        <taxon>Alphaproteobacteria</taxon>
        <taxon>Acetobacterales</taxon>
        <taxon>Roseomonadaceae</taxon>
        <taxon>Rhodovarius</taxon>
    </lineage>
</organism>
<dbReference type="EMBL" id="SACL01000004">
    <property type="protein sequence ID" value="RVT96256.1"/>
    <property type="molecule type" value="Genomic_DNA"/>
</dbReference>
<sequence>MAIDAEYYRYCAGIALVRWNGTGWSHVRWIHGGYLGGGGQRPVVFDNPGSGAKNYALWVVNGQLSTMSSVTVNKPIQLGTQLNKR</sequence>
<dbReference type="RefSeq" id="WP_127788189.1">
    <property type="nucleotide sequence ID" value="NZ_SACL01000004.1"/>
</dbReference>